<proteinExistence type="evidence at transcript level"/>
<accession>A0A345BF25</accession>
<keyword evidence="1" id="KW-0675">Receptor</keyword>
<dbReference type="AlphaFoldDB" id="A0A345BF25"/>
<organism evidence="1">
    <name type="scientific">Lobesia botrana</name>
    <dbReference type="NCBI Taxonomy" id="209534"/>
    <lineage>
        <taxon>Eukaryota</taxon>
        <taxon>Metazoa</taxon>
        <taxon>Ecdysozoa</taxon>
        <taxon>Arthropoda</taxon>
        <taxon>Hexapoda</taxon>
        <taxon>Insecta</taxon>
        <taxon>Pterygota</taxon>
        <taxon>Neoptera</taxon>
        <taxon>Endopterygota</taxon>
        <taxon>Lepidoptera</taxon>
        <taxon>Glossata</taxon>
        <taxon>Ditrysia</taxon>
        <taxon>Tortricoidea</taxon>
        <taxon>Tortricidae</taxon>
        <taxon>Olethreutinae</taxon>
        <taxon>Olethreutini</taxon>
        <taxon>Lobesia</taxon>
    </lineage>
</organism>
<protein>
    <submittedName>
        <fullName evidence="1">Ionotropic receptor IR18</fullName>
    </submittedName>
</protein>
<reference evidence="1" key="1">
    <citation type="journal article" date="2018" name="Comp. Biochem. Physiol. Part D Genomics Proteomics">
        <title>Analysis of the grapevine moth Lobesia botrana antennal transcriptome and expression of odorant-binding and chemosensory proteins.</title>
        <authorList>
            <person name="Rojas V."/>
            <person name="Jimenez H."/>
            <person name="Palma-Millanao R."/>
            <person name="Gonzalez-Gonzalez A."/>
            <person name="Machuca J."/>
            <person name="Godoy R."/>
            <person name="Ceballos R."/>
            <person name="Mutis A."/>
            <person name="Venthur H."/>
        </authorList>
    </citation>
    <scope>NUCLEOTIDE SEQUENCE</scope>
</reference>
<name>A0A345BF25_9NEOP</name>
<dbReference type="EMBL" id="MG820678">
    <property type="protein sequence ID" value="AXF48849.1"/>
    <property type="molecule type" value="mRNA"/>
</dbReference>
<evidence type="ECO:0000313" key="1">
    <source>
        <dbReference type="EMBL" id="AXF48849.1"/>
    </source>
</evidence>
<sequence>MSVDVKLNSDLILPHEINAANKLAASAAKIALNNFEWRYVTMVIHNSTLILGL</sequence>